<evidence type="ECO:0000313" key="5">
    <source>
        <dbReference type="Proteomes" id="UP000094565"/>
    </source>
</evidence>
<dbReference type="Gene3D" id="2.40.50.140">
    <property type="entry name" value="Nucleic acid-binding proteins"/>
    <property type="match status" value="1"/>
</dbReference>
<evidence type="ECO:0000256" key="1">
    <source>
        <dbReference type="ARBA" id="ARBA00010254"/>
    </source>
</evidence>
<dbReference type="GO" id="GO:0003735">
    <property type="term" value="F:structural constituent of ribosome"/>
    <property type="evidence" value="ECO:0007669"/>
    <property type="project" value="InterPro"/>
</dbReference>
<dbReference type="OrthoDB" id="274752at2759"/>
<dbReference type="GO" id="GO:0006412">
    <property type="term" value="P:translation"/>
    <property type="evidence" value="ECO:0007669"/>
    <property type="project" value="InterPro"/>
</dbReference>
<dbReference type="PANTHER" id="PTHR10744:SF1">
    <property type="entry name" value="SMALL RIBOSOMAL SUBUNIT PROTEIN US17M"/>
    <property type="match status" value="1"/>
</dbReference>
<dbReference type="AlphaFoldDB" id="A0A1B2JBS8"/>
<dbReference type="InterPro" id="IPR012340">
    <property type="entry name" value="NA-bd_OB-fold"/>
</dbReference>
<dbReference type="InterPro" id="IPR000266">
    <property type="entry name" value="Ribosomal_uS17"/>
</dbReference>
<protein>
    <submittedName>
        <fullName evidence="4">BA75_02472T0</fullName>
    </submittedName>
</protein>
<dbReference type="GO" id="GO:0005840">
    <property type="term" value="C:ribosome"/>
    <property type="evidence" value="ECO:0007669"/>
    <property type="project" value="UniProtKB-KW"/>
</dbReference>
<organism evidence="4 5">
    <name type="scientific">Komagataella pastoris</name>
    <name type="common">Yeast</name>
    <name type="synonym">Pichia pastoris</name>
    <dbReference type="NCBI Taxonomy" id="4922"/>
    <lineage>
        <taxon>Eukaryota</taxon>
        <taxon>Fungi</taxon>
        <taxon>Dikarya</taxon>
        <taxon>Ascomycota</taxon>
        <taxon>Saccharomycotina</taxon>
        <taxon>Pichiomycetes</taxon>
        <taxon>Pichiales</taxon>
        <taxon>Pichiaceae</taxon>
        <taxon>Komagataella</taxon>
    </lineage>
</organism>
<proteinExistence type="inferred from homology"/>
<dbReference type="Proteomes" id="UP000094565">
    <property type="component" value="Chromosome 2"/>
</dbReference>
<dbReference type="GO" id="GO:0005739">
    <property type="term" value="C:mitochondrion"/>
    <property type="evidence" value="ECO:0007669"/>
    <property type="project" value="TreeGrafter"/>
</dbReference>
<dbReference type="GO" id="GO:1990904">
    <property type="term" value="C:ribonucleoprotein complex"/>
    <property type="evidence" value="ECO:0007669"/>
    <property type="project" value="UniProtKB-KW"/>
</dbReference>
<dbReference type="PANTHER" id="PTHR10744">
    <property type="entry name" value="40S RIBOSOMAL PROTEIN S11 FAMILY MEMBER"/>
    <property type="match status" value="1"/>
</dbReference>
<dbReference type="SUPFAM" id="SSF50249">
    <property type="entry name" value="Nucleic acid-binding proteins"/>
    <property type="match status" value="1"/>
</dbReference>
<evidence type="ECO:0000256" key="2">
    <source>
        <dbReference type="ARBA" id="ARBA00022980"/>
    </source>
</evidence>
<keyword evidence="5" id="KW-1185">Reference proteome</keyword>
<evidence type="ECO:0000256" key="3">
    <source>
        <dbReference type="ARBA" id="ARBA00023274"/>
    </source>
</evidence>
<dbReference type="Pfam" id="PF00366">
    <property type="entry name" value="Ribosomal_S17"/>
    <property type="match status" value="1"/>
</dbReference>
<sequence>MARQNFIGLVVSQGKMDKTVKVRVEQMAYNTKIHKSLFKRKNYLVHDEGNICKEGDIVRIEATRPLSSRKHFAVAEIKKNKGQQFAKYEEEAALKIQKEEREKTTRFLQRREDKINQKSSIVQDLKDIEKLCHGSSELSAEEVTRITQLKEKYGVTTWPPHKPIVDLDIKYLAQKIADLQVKIGRDERLVELFDGTKANEEKVNRILAKLNKDPTSKRSIKKNLVRKFLNESSVEDKAELGL</sequence>
<reference evidence="4 5" key="1">
    <citation type="submission" date="2016-02" db="EMBL/GenBank/DDBJ databases">
        <title>Comparative genomic and transcriptomic foundation for Pichia pastoris.</title>
        <authorList>
            <person name="Love K.R."/>
            <person name="Shah K.A."/>
            <person name="Whittaker C.A."/>
            <person name="Wu J."/>
            <person name="Bartlett M.C."/>
            <person name="Ma D."/>
            <person name="Leeson R.L."/>
            <person name="Priest M."/>
            <person name="Young S.K."/>
            <person name="Love J.C."/>
        </authorList>
    </citation>
    <scope>NUCLEOTIDE SEQUENCE [LARGE SCALE GENOMIC DNA]</scope>
    <source>
        <strain evidence="4 5">ATCC 28485</strain>
    </source>
</reference>
<dbReference type="CDD" id="cd00364">
    <property type="entry name" value="Ribosomal_uS17"/>
    <property type="match status" value="1"/>
</dbReference>
<gene>
    <name evidence="4" type="primary">MRPS17</name>
    <name evidence="4" type="ORF">ATY40_BA7502472</name>
</gene>
<keyword evidence="3" id="KW-0687">Ribonucleoprotein</keyword>
<accession>A0A1B2JBS8</accession>
<comment type="similarity">
    <text evidence="1">Belongs to the universal ribosomal protein uS17 family.</text>
</comment>
<keyword evidence="2" id="KW-0689">Ribosomal protein</keyword>
<name>A0A1B2JBS8_PICPA</name>
<dbReference type="NCBIfam" id="NF004123">
    <property type="entry name" value="PRK05610.1"/>
    <property type="match status" value="1"/>
</dbReference>
<dbReference type="EMBL" id="CP014585">
    <property type="protein sequence ID" value="ANZ75470.1"/>
    <property type="molecule type" value="Genomic_DNA"/>
</dbReference>
<evidence type="ECO:0000313" key="4">
    <source>
        <dbReference type="EMBL" id="ANZ75470.1"/>
    </source>
</evidence>